<gene>
    <name evidence="1" type="ORF">shane_85</name>
</gene>
<proteinExistence type="predicted"/>
<organism evidence="1 2">
    <name type="scientific">Pseudomonas phage shane</name>
    <dbReference type="NCBI Taxonomy" id="2719609"/>
    <lineage>
        <taxon>Viruses</taxon>
        <taxon>Duplodnaviria</taxon>
        <taxon>Heunggongvirae</taxon>
        <taxon>Uroviricota</taxon>
        <taxon>Caudoviricetes</taxon>
        <taxon>Lindbergviridae</taxon>
        <taxon>Pbunavirus</taxon>
        <taxon>Pbunavirus DP1</taxon>
    </lineage>
</organism>
<evidence type="ECO:0000313" key="2">
    <source>
        <dbReference type="Proteomes" id="UP000501813"/>
    </source>
</evidence>
<evidence type="ECO:0000313" key="1">
    <source>
        <dbReference type="EMBL" id="QIQ67048.1"/>
    </source>
</evidence>
<reference evidence="2" key="1">
    <citation type="submission" date="2020-02" db="EMBL/GenBank/DDBJ databases">
        <authorList>
            <person name="Olsen N.S."/>
            <person name="Forero-Junco L."/>
            <person name="Kot W."/>
            <person name="Hansen L.H."/>
        </authorList>
    </citation>
    <scope>NUCLEOTIDE SEQUENCE [LARGE SCALE GENOMIC DNA]</scope>
</reference>
<sequence length="58" mass="6638">MKLYHAKVSPPSFYRHNQTDEERKALEAEYVSKLHVLLGNLEGVTIGNPGERNWEPST</sequence>
<protein>
    <submittedName>
        <fullName evidence="1">Uncharacterized protein</fullName>
    </submittedName>
</protein>
<accession>A0A6G9LNF0</accession>
<dbReference type="Proteomes" id="UP000501813">
    <property type="component" value="Segment"/>
</dbReference>
<name>A0A6G9LNF0_9CAUD</name>
<dbReference type="EMBL" id="MT119368">
    <property type="protein sequence ID" value="QIQ67048.1"/>
    <property type="molecule type" value="Genomic_DNA"/>
</dbReference>